<dbReference type="PANTHER" id="PTHR43852:SF3">
    <property type="entry name" value="NUCLEOTIDYLTRANSFERASE"/>
    <property type="match status" value="1"/>
</dbReference>
<dbReference type="EMBL" id="RCDA01000001">
    <property type="protein sequence ID" value="RLK51504.1"/>
    <property type="molecule type" value="Genomic_DNA"/>
</dbReference>
<dbReference type="GO" id="GO:0016740">
    <property type="term" value="F:transferase activity"/>
    <property type="evidence" value="ECO:0007669"/>
    <property type="project" value="UniProtKB-KW"/>
</dbReference>
<dbReference type="InterPro" id="IPR052930">
    <property type="entry name" value="TA_antitoxin_MntA"/>
</dbReference>
<dbReference type="Proteomes" id="UP000275461">
    <property type="component" value="Unassembled WGS sequence"/>
</dbReference>
<dbReference type="Pfam" id="PF18765">
    <property type="entry name" value="Polbeta"/>
    <property type="match status" value="1"/>
</dbReference>
<feature type="domain" description="Polymerase beta nucleotidyltransferase" evidence="1">
    <location>
        <begin position="16"/>
        <end position="105"/>
    </location>
</feature>
<comment type="caution">
    <text evidence="2">The sequence shown here is derived from an EMBL/GenBank/DDBJ whole genome shotgun (WGS) entry which is preliminary data.</text>
</comment>
<dbReference type="AlphaFoldDB" id="A0A498C5J2"/>
<evidence type="ECO:0000313" key="2">
    <source>
        <dbReference type="EMBL" id="RLK51504.1"/>
    </source>
</evidence>
<dbReference type="OrthoDB" id="9809323at2"/>
<name>A0A498C5J2_9GAMM</name>
<dbReference type="SUPFAM" id="SSF81301">
    <property type="entry name" value="Nucleotidyltransferase"/>
    <property type="match status" value="1"/>
</dbReference>
<dbReference type="RefSeq" id="WP_121441910.1">
    <property type="nucleotide sequence ID" value="NZ_RCDA01000001.1"/>
</dbReference>
<dbReference type="CDD" id="cd05403">
    <property type="entry name" value="NT_KNTase_like"/>
    <property type="match status" value="1"/>
</dbReference>
<dbReference type="NCBIfam" id="NF047752">
    <property type="entry name" value="MntA_antitoxin"/>
    <property type="match status" value="1"/>
</dbReference>
<dbReference type="Gene3D" id="3.30.460.10">
    <property type="entry name" value="Beta Polymerase, domain 2"/>
    <property type="match status" value="1"/>
</dbReference>
<evidence type="ECO:0000259" key="1">
    <source>
        <dbReference type="Pfam" id="PF18765"/>
    </source>
</evidence>
<dbReference type="PANTHER" id="PTHR43852">
    <property type="entry name" value="NUCLEOTIDYLTRANSFERASE"/>
    <property type="match status" value="1"/>
</dbReference>
<keyword evidence="2" id="KW-0808">Transferase</keyword>
<protein>
    <submittedName>
        <fullName evidence="2">Putative nucleotidyltransferase</fullName>
    </submittedName>
</protein>
<sequence>MESSTRNRNALVKAVTPLLAAEPLVVCAYLFGSVARGDAGPRSDVDIAVLTSNDVKPGLLSPLTRLKLDLEDALGQRVDLIHLNHAPPDLVHRVLRDGLLLIDKEPNRRISFEVQARNEYWDLLPILKEYRRAQGNP</sequence>
<dbReference type="InterPro" id="IPR041633">
    <property type="entry name" value="Polbeta"/>
</dbReference>
<dbReference type="InterPro" id="IPR043519">
    <property type="entry name" value="NT_sf"/>
</dbReference>
<evidence type="ECO:0000313" key="3">
    <source>
        <dbReference type="Proteomes" id="UP000275461"/>
    </source>
</evidence>
<gene>
    <name evidence="2" type="ORF">DFR31_1446</name>
</gene>
<proteinExistence type="predicted"/>
<organism evidence="2 3">
    <name type="scientific">Alkalispirillum mobile</name>
    <dbReference type="NCBI Taxonomy" id="85925"/>
    <lineage>
        <taxon>Bacteria</taxon>
        <taxon>Pseudomonadati</taxon>
        <taxon>Pseudomonadota</taxon>
        <taxon>Gammaproteobacteria</taxon>
        <taxon>Chromatiales</taxon>
        <taxon>Ectothiorhodospiraceae</taxon>
        <taxon>Alkalispirillum</taxon>
    </lineage>
</organism>
<accession>A0A498C5J2</accession>
<keyword evidence="3" id="KW-1185">Reference proteome</keyword>
<reference evidence="2 3" key="1">
    <citation type="submission" date="2018-10" db="EMBL/GenBank/DDBJ databases">
        <title>Genomic Encyclopedia of Type Strains, Phase IV (KMG-IV): sequencing the most valuable type-strain genomes for metagenomic binning, comparative biology and taxonomic classification.</title>
        <authorList>
            <person name="Goeker M."/>
        </authorList>
    </citation>
    <scope>NUCLEOTIDE SEQUENCE [LARGE SCALE GENOMIC DNA]</scope>
    <source>
        <strain evidence="2 3">DSM 12769</strain>
    </source>
</reference>